<sequence length="328" mass="38644">MIRILKSELNNIPKFKRKLSSYIQDQIKHIQENHNISFNEEELSELLLSACRSNDLKVISFKGNKMFLDEEKTSKWIYEKLLPNTVILKLDDQDILRLLIFCIEITYQMFLGGTKATITAKGFRERRRTFESILVDQFIGKLGEIMLKKFLEKNFTKVRIELDWEISNQLQKHKNDIKNAKKKVSIKSSPALSGIWAEAEKGYDYGIMVKCSVPQQPILQFFIEVCGFSRLIDFAEGKIPADDLLFKNYLKNIKKRIYDFKCGEIKTELKGFICGYFKTSKDKLKNVNETLPYLGKIREERYLVRIDKLKYKKEQWEEFLYKIGLLNL</sequence>
<keyword evidence="2" id="KW-1185">Reference proteome</keyword>
<dbReference type="OrthoDB" id="9821269at2"/>
<dbReference type="EMBL" id="FAOO01000033">
    <property type="protein sequence ID" value="CUU09258.1"/>
    <property type="molecule type" value="Genomic_DNA"/>
</dbReference>
<protein>
    <submittedName>
        <fullName evidence="1">Uncharacterized protein</fullName>
    </submittedName>
</protein>
<organism evidence="1 2">
    <name type="scientific">Candidatus Thermokryptus mobilis</name>
    <dbReference type="NCBI Taxonomy" id="1643428"/>
    <lineage>
        <taxon>Bacteria</taxon>
        <taxon>Pseudomonadati</taxon>
        <taxon>Candidatus Kryptoniota</taxon>
        <taxon>Candidatus Thermokryptus</taxon>
    </lineage>
</organism>
<evidence type="ECO:0000313" key="2">
    <source>
        <dbReference type="Proteomes" id="UP000320623"/>
    </source>
</evidence>
<accession>A0A0S4NDQ5</accession>
<evidence type="ECO:0000313" key="1">
    <source>
        <dbReference type="EMBL" id="CUU09258.1"/>
    </source>
</evidence>
<dbReference type="Proteomes" id="UP000320623">
    <property type="component" value="Unassembled WGS sequence"/>
</dbReference>
<dbReference type="STRING" id="1643428.GCA_001442855_02249"/>
<name>A0A0S4NDQ5_9BACT</name>
<gene>
    <name evidence="1" type="ORF">JGI1_02303</name>
</gene>
<reference evidence="2" key="1">
    <citation type="submission" date="2015-11" db="EMBL/GenBank/DDBJ databases">
        <authorList>
            <person name="Varghese N."/>
        </authorList>
    </citation>
    <scope>NUCLEOTIDE SEQUENCE [LARGE SCALE GENOMIC DNA]</scope>
</reference>
<dbReference type="AlphaFoldDB" id="A0A0S4NDQ5"/>
<dbReference type="RefSeq" id="WP_140945992.1">
    <property type="nucleotide sequence ID" value="NZ_FAOO01000033.1"/>
</dbReference>
<proteinExistence type="predicted"/>